<gene>
    <name evidence="1" type="ORF">Cgig2_032092</name>
</gene>
<dbReference type="AlphaFoldDB" id="A0A9Q1JS26"/>
<accession>A0A9Q1JS26</accession>
<name>A0A9Q1JS26_9CARY</name>
<organism evidence="1 2">
    <name type="scientific">Carnegiea gigantea</name>
    <dbReference type="NCBI Taxonomy" id="171969"/>
    <lineage>
        <taxon>Eukaryota</taxon>
        <taxon>Viridiplantae</taxon>
        <taxon>Streptophyta</taxon>
        <taxon>Embryophyta</taxon>
        <taxon>Tracheophyta</taxon>
        <taxon>Spermatophyta</taxon>
        <taxon>Magnoliopsida</taxon>
        <taxon>eudicotyledons</taxon>
        <taxon>Gunneridae</taxon>
        <taxon>Pentapetalae</taxon>
        <taxon>Caryophyllales</taxon>
        <taxon>Cactineae</taxon>
        <taxon>Cactaceae</taxon>
        <taxon>Cactoideae</taxon>
        <taxon>Echinocereeae</taxon>
        <taxon>Carnegiea</taxon>
    </lineage>
</organism>
<evidence type="ECO:0008006" key="3">
    <source>
        <dbReference type="Google" id="ProtNLM"/>
    </source>
</evidence>
<protein>
    <recommendedName>
        <fullName evidence="3">Aminotransferase-like plant mobile domain-containing protein</fullName>
    </recommendedName>
</protein>
<dbReference type="PANTHER" id="PTHR34835">
    <property type="entry name" value="OS07G0283600 PROTEIN-RELATED"/>
    <property type="match status" value="1"/>
</dbReference>
<keyword evidence="2" id="KW-1185">Reference proteome</keyword>
<evidence type="ECO:0000313" key="2">
    <source>
        <dbReference type="Proteomes" id="UP001153076"/>
    </source>
</evidence>
<sequence length="176" mass="20502">MGPLEVREGKNSENDLKYAIFLEQWRQRWNIERGGPPVGSMDYAITKHGGHGPVFIIDFIIYVISTCIIRNANGTCHFRVLNNLRNMNEIHNYNWCAYVIQCLNDAVIEWRGDKSKFFTGSLLFLMIRTFYHLIIEWHSKLKRWRGGSNCNKLANRKGEKKAIEMNNYLENMGGAE</sequence>
<evidence type="ECO:0000313" key="1">
    <source>
        <dbReference type="EMBL" id="KAJ8429967.1"/>
    </source>
</evidence>
<reference evidence="1" key="1">
    <citation type="submission" date="2022-04" db="EMBL/GenBank/DDBJ databases">
        <title>Carnegiea gigantea Genome sequencing and assembly v2.</title>
        <authorList>
            <person name="Copetti D."/>
            <person name="Sanderson M.J."/>
            <person name="Burquez A."/>
            <person name="Wojciechowski M.F."/>
        </authorList>
    </citation>
    <scope>NUCLEOTIDE SEQUENCE</scope>
    <source>
        <strain evidence="1">SGP5-SGP5p</strain>
        <tissue evidence="1">Aerial part</tissue>
    </source>
</reference>
<comment type="caution">
    <text evidence="1">The sequence shown here is derived from an EMBL/GenBank/DDBJ whole genome shotgun (WGS) entry which is preliminary data.</text>
</comment>
<dbReference type="OrthoDB" id="1749738at2759"/>
<dbReference type="EMBL" id="JAKOGI010000839">
    <property type="protein sequence ID" value="KAJ8429967.1"/>
    <property type="molecule type" value="Genomic_DNA"/>
</dbReference>
<proteinExistence type="predicted"/>
<dbReference type="Proteomes" id="UP001153076">
    <property type="component" value="Unassembled WGS sequence"/>
</dbReference>
<dbReference type="PANTHER" id="PTHR34835:SF90">
    <property type="entry name" value="AMINOTRANSFERASE-LIKE PLANT MOBILE DOMAIN-CONTAINING PROTEIN"/>
    <property type="match status" value="1"/>
</dbReference>